<dbReference type="InterPro" id="IPR036390">
    <property type="entry name" value="WH_DNA-bd_sf"/>
</dbReference>
<dbReference type="RefSeq" id="WP_275569896.1">
    <property type="nucleotide sequence ID" value="NZ_JARGYC010000136.1"/>
</dbReference>
<keyword evidence="2" id="KW-0238">DNA-binding</keyword>
<dbReference type="EMBL" id="JARGYC010000136">
    <property type="protein sequence ID" value="MDF0603785.1"/>
    <property type="molecule type" value="Genomic_DNA"/>
</dbReference>
<dbReference type="Proteomes" id="UP001220964">
    <property type="component" value="Unassembled WGS sequence"/>
</dbReference>
<dbReference type="GO" id="GO:0003700">
    <property type="term" value="F:DNA-binding transcription factor activity"/>
    <property type="evidence" value="ECO:0007669"/>
    <property type="project" value="InterPro"/>
</dbReference>
<dbReference type="CDD" id="cd07377">
    <property type="entry name" value="WHTH_GntR"/>
    <property type="match status" value="1"/>
</dbReference>
<organism evidence="5 6">
    <name type="scientific">Psychromarinibacter sediminicola</name>
    <dbReference type="NCBI Taxonomy" id="3033385"/>
    <lineage>
        <taxon>Bacteria</taxon>
        <taxon>Pseudomonadati</taxon>
        <taxon>Pseudomonadota</taxon>
        <taxon>Alphaproteobacteria</taxon>
        <taxon>Rhodobacterales</taxon>
        <taxon>Paracoccaceae</taxon>
        <taxon>Psychromarinibacter</taxon>
    </lineage>
</organism>
<keyword evidence="1" id="KW-0805">Transcription regulation</keyword>
<dbReference type="InterPro" id="IPR011711">
    <property type="entry name" value="GntR_C"/>
</dbReference>
<proteinExistence type="predicted"/>
<dbReference type="SMART" id="SM00345">
    <property type="entry name" value="HTH_GNTR"/>
    <property type="match status" value="1"/>
</dbReference>
<dbReference type="InterPro" id="IPR008920">
    <property type="entry name" value="TF_FadR/GntR_C"/>
</dbReference>
<dbReference type="GO" id="GO:0003677">
    <property type="term" value="F:DNA binding"/>
    <property type="evidence" value="ECO:0007669"/>
    <property type="project" value="UniProtKB-KW"/>
</dbReference>
<dbReference type="AlphaFoldDB" id="A0AAE3TAI9"/>
<dbReference type="PANTHER" id="PTHR43537">
    <property type="entry name" value="TRANSCRIPTIONAL REGULATOR, GNTR FAMILY"/>
    <property type="match status" value="1"/>
</dbReference>
<dbReference type="PANTHER" id="PTHR43537:SF5">
    <property type="entry name" value="UXU OPERON TRANSCRIPTIONAL REGULATOR"/>
    <property type="match status" value="1"/>
</dbReference>
<dbReference type="SUPFAM" id="SSF46785">
    <property type="entry name" value="Winged helix' DNA-binding domain"/>
    <property type="match status" value="1"/>
</dbReference>
<feature type="domain" description="HTH gntR-type" evidence="4">
    <location>
        <begin position="18"/>
        <end position="86"/>
    </location>
</feature>
<keyword evidence="6" id="KW-1185">Reference proteome</keyword>
<dbReference type="InterPro" id="IPR036388">
    <property type="entry name" value="WH-like_DNA-bd_sf"/>
</dbReference>
<evidence type="ECO:0000313" key="6">
    <source>
        <dbReference type="Proteomes" id="UP001220964"/>
    </source>
</evidence>
<dbReference type="SMART" id="SM00895">
    <property type="entry name" value="FCD"/>
    <property type="match status" value="1"/>
</dbReference>
<dbReference type="Gene3D" id="1.10.10.10">
    <property type="entry name" value="Winged helix-like DNA-binding domain superfamily/Winged helix DNA-binding domain"/>
    <property type="match status" value="1"/>
</dbReference>
<sequence>MSDAKATELHDGGITPALRLDERIYQDLLGRIQAGIYAQGERLPTENDLASEFSVSRPVIRAALARLREAGLIVSRRGAGSFVSVGRATQEAGYAPLGSIDDITEFFRFRRFLEGESAARAAERATPQAIEDLQEVLRGIDADIEAGQATIELDIRFHAAIARLSGSRFLGESLAMLRPQMRFMGQFVRALSPSGYVSAKQNMQTEHRKLLDAIASGDPARARAAMERHLSASEGRIFKGTAKG</sequence>
<name>A0AAE3TAI9_9RHOB</name>
<evidence type="ECO:0000256" key="3">
    <source>
        <dbReference type="ARBA" id="ARBA00023163"/>
    </source>
</evidence>
<protein>
    <submittedName>
        <fullName evidence="5">FadR/GntR family transcriptional regulator</fullName>
    </submittedName>
</protein>
<reference evidence="5" key="1">
    <citation type="submission" date="2023-03" db="EMBL/GenBank/DDBJ databases">
        <title>Multiphase analysis and comparison of six strains from genera Psychromarinibacter, Lutimaribacter, and Maritimibacter, including a novel species: Psychromarinibacter sediminicola sp. nov.</title>
        <authorList>
            <person name="Wang Y.-H."/>
            <person name="Ye M.-Q."/>
            <person name="Du Z.-J."/>
        </authorList>
    </citation>
    <scope>NUCLEOTIDE SEQUENCE</scope>
    <source>
        <strain evidence="5">C21-152</strain>
    </source>
</reference>
<dbReference type="PRINTS" id="PR00035">
    <property type="entry name" value="HTHGNTR"/>
</dbReference>
<comment type="caution">
    <text evidence="5">The sequence shown here is derived from an EMBL/GenBank/DDBJ whole genome shotgun (WGS) entry which is preliminary data.</text>
</comment>
<evidence type="ECO:0000256" key="1">
    <source>
        <dbReference type="ARBA" id="ARBA00023015"/>
    </source>
</evidence>
<dbReference type="SUPFAM" id="SSF48008">
    <property type="entry name" value="GntR ligand-binding domain-like"/>
    <property type="match status" value="1"/>
</dbReference>
<evidence type="ECO:0000259" key="4">
    <source>
        <dbReference type="PROSITE" id="PS50949"/>
    </source>
</evidence>
<keyword evidence="3" id="KW-0804">Transcription</keyword>
<dbReference type="Pfam" id="PF00392">
    <property type="entry name" value="GntR"/>
    <property type="match status" value="1"/>
</dbReference>
<accession>A0AAE3TAI9</accession>
<dbReference type="Gene3D" id="1.20.120.530">
    <property type="entry name" value="GntR ligand-binding domain-like"/>
    <property type="match status" value="1"/>
</dbReference>
<evidence type="ECO:0000313" key="5">
    <source>
        <dbReference type="EMBL" id="MDF0603785.1"/>
    </source>
</evidence>
<dbReference type="InterPro" id="IPR000524">
    <property type="entry name" value="Tscrpt_reg_HTH_GntR"/>
</dbReference>
<evidence type="ECO:0000256" key="2">
    <source>
        <dbReference type="ARBA" id="ARBA00023125"/>
    </source>
</evidence>
<dbReference type="Pfam" id="PF07729">
    <property type="entry name" value="FCD"/>
    <property type="match status" value="1"/>
</dbReference>
<dbReference type="PROSITE" id="PS50949">
    <property type="entry name" value="HTH_GNTR"/>
    <property type="match status" value="1"/>
</dbReference>
<gene>
    <name evidence="5" type="ORF">P1J78_24010</name>
</gene>